<dbReference type="Pfam" id="PF08240">
    <property type="entry name" value="ADH_N"/>
    <property type="match status" value="1"/>
</dbReference>
<feature type="domain" description="Enoyl reductase (ER)" evidence="6">
    <location>
        <begin position="20"/>
        <end position="338"/>
    </location>
</feature>
<dbReference type="Gene3D" id="3.90.180.10">
    <property type="entry name" value="Medium-chain alcohol dehydrogenases, catalytic domain"/>
    <property type="match status" value="1"/>
</dbReference>
<dbReference type="Proteomes" id="UP000054466">
    <property type="component" value="Unassembled WGS sequence"/>
</dbReference>
<name>A0A0D1ZPD9_9EURO</name>
<dbReference type="InterPro" id="IPR029752">
    <property type="entry name" value="D-isomer_DH_CS1"/>
</dbReference>
<dbReference type="STRING" id="569365.A0A0D1ZPD9"/>
<dbReference type="GO" id="GO:0008270">
    <property type="term" value="F:zinc ion binding"/>
    <property type="evidence" value="ECO:0007669"/>
    <property type="project" value="InterPro"/>
</dbReference>
<evidence type="ECO:0000256" key="4">
    <source>
        <dbReference type="ARBA" id="ARBA00023002"/>
    </source>
</evidence>
<dbReference type="SUPFAM" id="SSF51735">
    <property type="entry name" value="NAD(P)-binding Rossmann-fold domains"/>
    <property type="match status" value="1"/>
</dbReference>
<dbReference type="PROSITE" id="PS00059">
    <property type="entry name" value="ADH_ZINC"/>
    <property type="match status" value="1"/>
</dbReference>
<dbReference type="InterPro" id="IPR036291">
    <property type="entry name" value="NAD(P)-bd_dom_sf"/>
</dbReference>
<evidence type="ECO:0000256" key="1">
    <source>
        <dbReference type="ARBA" id="ARBA00001947"/>
    </source>
</evidence>
<dbReference type="PROSITE" id="PS00065">
    <property type="entry name" value="D_2_HYDROXYACID_DH_1"/>
    <property type="match status" value="1"/>
</dbReference>
<sequence length="340" mass="36765">MMSNTFSSTNLPVKATIYHGVEDKIQQDSVDLPRSLKPTEVLLKITHASVCGTDIHYIPSGIALGHEGVGIVEAVGDAVSTLKVGDRVGTSYLRNSCGHCKYCLTGREIWCYNRDTFGEQNFTTGAITDYLIGNETFLYKIPDSILSEHAAPLQCAGATVYVALASVLQPRQRVGILGIGGLGHLAIQFASKLGAEVVVFSTSPAKEKEAREFGASEFILLDKPETVSSPIDVLVVASSSTPDWKKFCRKDVLARGGTIIPLSAPAETYQFPGWQMFFDGYNLRASLVSSRAEHADMLAFAAQHEIKPVVETFELNDTGIAQAFGKLKSGTIRYRGVLIA</sequence>
<dbReference type="OrthoDB" id="1879366at2759"/>
<dbReference type="FunFam" id="3.40.50.720:FF:000022">
    <property type="entry name" value="Cinnamyl alcohol dehydrogenase"/>
    <property type="match status" value="1"/>
</dbReference>
<dbReference type="InterPro" id="IPR011032">
    <property type="entry name" value="GroES-like_sf"/>
</dbReference>
<dbReference type="HOGENOM" id="CLU_026673_20_2_1"/>
<dbReference type="GeneID" id="27344841"/>
<dbReference type="Pfam" id="PF00107">
    <property type="entry name" value="ADH_zinc_N"/>
    <property type="match status" value="1"/>
</dbReference>
<evidence type="ECO:0000256" key="2">
    <source>
        <dbReference type="ARBA" id="ARBA00022723"/>
    </source>
</evidence>
<evidence type="ECO:0000259" key="6">
    <source>
        <dbReference type="SMART" id="SM00829"/>
    </source>
</evidence>
<evidence type="ECO:0000256" key="5">
    <source>
        <dbReference type="RuleBase" id="RU361277"/>
    </source>
</evidence>
<dbReference type="VEuPathDB" id="FungiDB:PV07_05647"/>
<dbReference type="EMBL" id="KN847042">
    <property type="protein sequence ID" value="KIW29861.1"/>
    <property type="molecule type" value="Genomic_DNA"/>
</dbReference>
<dbReference type="PANTHER" id="PTHR42683">
    <property type="entry name" value="ALDEHYDE REDUCTASE"/>
    <property type="match status" value="1"/>
</dbReference>
<keyword evidence="4" id="KW-0560">Oxidoreductase</keyword>
<dbReference type="GO" id="GO:0016616">
    <property type="term" value="F:oxidoreductase activity, acting on the CH-OH group of donors, NAD or NADP as acceptor"/>
    <property type="evidence" value="ECO:0007669"/>
    <property type="project" value="InterPro"/>
</dbReference>
<protein>
    <recommendedName>
        <fullName evidence="6">Enoyl reductase (ER) domain-containing protein</fullName>
    </recommendedName>
</protein>
<dbReference type="InterPro" id="IPR047109">
    <property type="entry name" value="CAD-like"/>
</dbReference>
<keyword evidence="3 5" id="KW-0862">Zinc</keyword>
<organism evidence="7 8">
    <name type="scientific">Cladophialophora immunda</name>
    <dbReference type="NCBI Taxonomy" id="569365"/>
    <lineage>
        <taxon>Eukaryota</taxon>
        <taxon>Fungi</taxon>
        <taxon>Dikarya</taxon>
        <taxon>Ascomycota</taxon>
        <taxon>Pezizomycotina</taxon>
        <taxon>Eurotiomycetes</taxon>
        <taxon>Chaetothyriomycetidae</taxon>
        <taxon>Chaetothyriales</taxon>
        <taxon>Herpotrichiellaceae</taxon>
        <taxon>Cladophialophora</taxon>
    </lineage>
</organism>
<dbReference type="InterPro" id="IPR013149">
    <property type="entry name" value="ADH-like_C"/>
</dbReference>
<dbReference type="InterPro" id="IPR020843">
    <property type="entry name" value="ER"/>
</dbReference>
<dbReference type="AlphaFoldDB" id="A0A0D1ZPD9"/>
<reference evidence="7 8" key="1">
    <citation type="submission" date="2015-01" db="EMBL/GenBank/DDBJ databases">
        <title>The Genome Sequence of Cladophialophora immunda CBS83496.</title>
        <authorList>
            <consortium name="The Broad Institute Genomics Platform"/>
            <person name="Cuomo C."/>
            <person name="de Hoog S."/>
            <person name="Gorbushina A."/>
            <person name="Stielow B."/>
            <person name="Teixiera M."/>
            <person name="Abouelleil A."/>
            <person name="Chapman S.B."/>
            <person name="Priest M."/>
            <person name="Young S.K."/>
            <person name="Wortman J."/>
            <person name="Nusbaum C."/>
            <person name="Birren B."/>
        </authorList>
    </citation>
    <scope>NUCLEOTIDE SEQUENCE [LARGE SCALE GENOMIC DNA]</scope>
    <source>
        <strain evidence="7 8">CBS 83496</strain>
    </source>
</reference>
<dbReference type="SUPFAM" id="SSF50129">
    <property type="entry name" value="GroES-like"/>
    <property type="match status" value="1"/>
</dbReference>
<accession>A0A0D1ZPD9</accession>
<comment type="cofactor">
    <cofactor evidence="1 5">
        <name>Zn(2+)</name>
        <dbReference type="ChEBI" id="CHEBI:29105"/>
    </cofactor>
</comment>
<keyword evidence="8" id="KW-1185">Reference proteome</keyword>
<proteinExistence type="inferred from homology"/>
<evidence type="ECO:0000256" key="3">
    <source>
        <dbReference type="ARBA" id="ARBA00022833"/>
    </source>
</evidence>
<keyword evidence="2 5" id="KW-0479">Metal-binding</keyword>
<evidence type="ECO:0000313" key="8">
    <source>
        <dbReference type="Proteomes" id="UP000054466"/>
    </source>
</evidence>
<comment type="similarity">
    <text evidence="5">Belongs to the zinc-containing alcohol dehydrogenase family.</text>
</comment>
<dbReference type="InterPro" id="IPR013154">
    <property type="entry name" value="ADH-like_N"/>
</dbReference>
<dbReference type="Gene3D" id="3.40.50.720">
    <property type="entry name" value="NAD(P)-binding Rossmann-like Domain"/>
    <property type="match status" value="1"/>
</dbReference>
<dbReference type="CDD" id="cd05283">
    <property type="entry name" value="CAD1"/>
    <property type="match status" value="1"/>
</dbReference>
<dbReference type="RefSeq" id="XP_016250077.1">
    <property type="nucleotide sequence ID" value="XM_016392558.1"/>
</dbReference>
<evidence type="ECO:0000313" key="7">
    <source>
        <dbReference type="EMBL" id="KIW29861.1"/>
    </source>
</evidence>
<gene>
    <name evidence="7" type="ORF">PV07_05647</name>
</gene>
<dbReference type="InterPro" id="IPR002328">
    <property type="entry name" value="ADH_Zn_CS"/>
</dbReference>
<dbReference type="SMART" id="SM00829">
    <property type="entry name" value="PKS_ER"/>
    <property type="match status" value="1"/>
</dbReference>